<name>M2SC59_9SPHN</name>
<keyword evidence="1" id="KW-1133">Transmembrane helix</keyword>
<keyword evidence="1" id="KW-0472">Membrane</keyword>
<keyword evidence="1" id="KW-0812">Transmembrane</keyword>
<comment type="caution">
    <text evidence="2">The sequence shown here is derived from an EMBL/GenBank/DDBJ whole genome shotgun (WGS) entry which is preliminary data.</text>
</comment>
<proteinExistence type="predicted"/>
<dbReference type="AlphaFoldDB" id="M2SC59"/>
<dbReference type="RefSeq" id="WP_008601593.1">
    <property type="nucleotide sequence ID" value="NZ_AMRV01000004.1"/>
</dbReference>
<evidence type="ECO:0000313" key="3">
    <source>
        <dbReference type="Proteomes" id="UP000011717"/>
    </source>
</evidence>
<keyword evidence="3" id="KW-1185">Reference proteome</keyword>
<protein>
    <submittedName>
        <fullName evidence="2">Uncharacterized protein</fullName>
    </submittedName>
</protein>
<dbReference type="EMBL" id="AMRV01000004">
    <property type="protein sequence ID" value="EMD82955.1"/>
    <property type="molecule type" value="Genomic_DNA"/>
</dbReference>
<evidence type="ECO:0000256" key="1">
    <source>
        <dbReference type="SAM" id="Phobius"/>
    </source>
</evidence>
<sequence length="58" mass="5886">MFTNVANQSVVRSLVGVFGAALMTISVFYAAVGPDPRADEWTAPSVQVASSADGAIAA</sequence>
<dbReference type="Proteomes" id="UP000011717">
    <property type="component" value="Unassembled WGS sequence"/>
</dbReference>
<reference evidence="2 3" key="1">
    <citation type="journal article" date="2013" name="Genome Announc.">
        <title>Draft Genome Sequence of Strain JLT2015T, Belonging to the Family Sphingomonadaceae of the Alphaproteobacteria.</title>
        <authorList>
            <person name="Tang K."/>
            <person name="Liu K."/>
            <person name="Li S."/>
            <person name="Jiao N."/>
        </authorList>
    </citation>
    <scope>NUCLEOTIDE SEQUENCE [LARGE SCALE GENOMIC DNA]</scope>
    <source>
        <strain evidence="2 3">JLT2015</strain>
    </source>
</reference>
<evidence type="ECO:0000313" key="2">
    <source>
        <dbReference type="EMBL" id="EMD82955.1"/>
    </source>
</evidence>
<feature type="transmembrane region" description="Helical" evidence="1">
    <location>
        <begin position="12"/>
        <end position="32"/>
    </location>
</feature>
<gene>
    <name evidence="2" type="ORF">C725_1553</name>
</gene>
<organism evidence="2 3">
    <name type="scientific">Pacificimonas flava</name>
    <dbReference type="NCBI Taxonomy" id="1234595"/>
    <lineage>
        <taxon>Bacteria</taxon>
        <taxon>Pseudomonadati</taxon>
        <taxon>Pseudomonadota</taxon>
        <taxon>Alphaproteobacteria</taxon>
        <taxon>Sphingomonadales</taxon>
        <taxon>Sphingosinicellaceae</taxon>
        <taxon>Pacificimonas</taxon>
    </lineage>
</organism>
<accession>M2SC59</accession>